<evidence type="ECO:0008006" key="4">
    <source>
        <dbReference type="Google" id="ProtNLM"/>
    </source>
</evidence>
<dbReference type="GO" id="GO:0016829">
    <property type="term" value="F:lyase activity"/>
    <property type="evidence" value="ECO:0007669"/>
    <property type="project" value="UniProtKB-KW"/>
</dbReference>
<accession>A0A1G1Z0U8</accession>
<dbReference type="Gene3D" id="3.10.129.10">
    <property type="entry name" value="Hotdog Thioesterase"/>
    <property type="match status" value="1"/>
</dbReference>
<gene>
    <name evidence="2" type="ORF">A3H67_01810</name>
</gene>
<proteinExistence type="predicted"/>
<protein>
    <recommendedName>
        <fullName evidence="4">Beta-hydroxyacyl-ACP dehydratase</fullName>
    </recommendedName>
</protein>
<reference evidence="2 3" key="1">
    <citation type="journal article" date="2016" name="Nat. Commun.">
        <title>Thousands of microbial genomes shed light on interconnected biogeochemical processes in an aquifer system.</title>
        <authorList>
            <person name="Anantharaman K."/>
            <person name="Brown C.T."/>
            <person name="Hug L.A."/>
            <person name="Sharon I."/>
            <person name="Castelle C.J."/>
            <person name="Probst A.J."/>
            <person name="Thomas B.C."/>
            <person name="Singh A."/>
            <person name="Wilkins M.J."/>
            <person name="Karaoz U."/>
            <person name="Brodie E.L."/>
            <person name="Williams K.H."/>
            <person name="Hubbard S.S."/>
            <person name="Banfield J.F."/>
        </authorList>
    </citation>
    <scope>NUCLEOTIDE SEQUENCE [LARGE SCALE GENOMIC DNA]</scope>
</reference>
<dbReference type="Proteomes" id="UP000177408">
    <property type="component" value="Unassembled WGS sequence"/>
</dbReference>
<name>A0A1G1Z0U8_9BACT</name>
<dbReference type="EMBL" id="MHIR01000022">
    <property type="protein sequence ID" value="OGY57510.1"/>
    <property type="molecule type" value="Genomic_DNA"/>
</dbReference>
<evidence type="ECO:0000256" key="1">
    <source>
        <dbReference type="ARBA" id="ARBA00023239"/>
    </source>
</evidence>
<evidence type="ECO:0000313" key="3">
    <source>
        <dbReference type="Proteomes" id="UP000177408"/>
    </source>
</evidence>
<sequence length="171" mass="19611">MPRRTTLDSINESLAEIVPHGSLRFVEEIRNFDLKKRTLKATLKVTKKHCDGHYPGQPIFPGLLSAEALVQAGSVLLYLLKPARYRRKSPVLVAMNGLQFKEAMRPGDLLWLEVKLTRLRWSSAQFMGRIYIYRERKIGREAVSDADRLTAAIIESWSISFLTKTDPKREN</sequence>
<dbReference type="SUPFAM" id="SSF54637">
    <property type="entry name" value="Thioesterase/thiol ester dehydrase-isomerase"/>
    <property type="match status" value="1"/>
</dbReference>
<dbReference type="PANTHER" id="PTHR30272">
    <property type="entry name" value="3-HYDROXYACYL-[ACYL-CARRIER-PROTEIN] DEHYDRATASE"/>
    <property type="match status" value="1"/>
</dbReference>
<keyword evidence="1" id="KW-0456">Lyase</keyword>
<dbReference type="AlphaFoldDB" id="A0A1G1Z0U8"/>
<dbReference type="InterPro" id="IPR029069">
    <property type="entry name" value="HotDog_dom_sf"/>
</dbReference>
<dbReference type="PANTHER" id="PTHR30272:SF1">
    <property type="entry name" value="3-HYDROXYACYL-[ACYL-CARRIER-PROTEIN] DEHYDRATASE"/>
    <property type="match status" value="1"/>
</dbReference>
<organism evidence="2 3">
    <name type="scientific">Candidatus Buchananbacteria bacterium RIFCSPLOWO2_02_FULL_46_11b</name>
    <dbReference type="NCBI Taxonomy" id="1797548"/>
    <lineage>
        <taxon>Bacteria</taxon>
        <taxon>Candidatus Buchananiibacteriota</taxon>
    </lineage>
</organism>
<comment type="caution">
    <text evidence="2">The sequence shown here is derived from an EMBL/GenBank/DDBJ whole genome shotgun (WGS) entry which is preliminary data.</text>
</comment>
<evidence type="ECO:0000313" key="2">
    <source>
        <dbReference type="EMBL" id="OGY57510.1"/>
    </source>
</evidence>
<dbReference type="InterPro" id="IPR013114">
    <property type="entry name" value="FabA_FabZ"/>
</dbReference>
<dbReference type="Pfam" id="PF07977">
    <property type="entry name" value="FabA"/>
    <property type="match status" value="1"/>
</dbReference>